<proteinExistence type="predicted"/>
<dbReference type="Proteomes" id="UP000001556">
    <property type="component" value="Chromosome"/>
</dbReference>
<name>A4J4A8_DESRM</name>
<dbReference type="KEGG" id="drm:Dred_1381"/>
<keyword evidence="3" id="KW-1185">Reference proteome</keyword>
<accession>A4J4A8</accession>
<dbReference type="EMBL" id="CP000612">
    <property type="protein sequence ID" value="ABO49911.1"/>
    <property type="molecule type" value="Genomic_DNA"/>
</dbReference>
<organism evidence="2 3">
    <name type="scientific">Desulforamulus reducens (strain ATCC BAA-1160 / DSM 100696 / MI-1)</name>
    <name type="common">Desulfotomaculum reducens</name>
    <dbReference type="NCBI Taxonomy" id="349161"/>
    <lineage>
        <taxon>Bacteria</taxon>
        <taxon>Bacillati</taxon>
        <taxon>Bacillota</taxon>
        <taxon>Clostridia</taxon>
        <taxon>Eubacteriales</taxon>
        <taxon>Peptococcaceae</taxon>
        <taxon>Desulforamulus</taxon>
    </lineage>
</organism>
<dbReference type="STRING" id="349161.Dred_1381"/>
<dbReference type="AlphaFoldDB" id="A4J4A8"/>
<dbReference type="RefSeq" id="WP_011877731.1">
    <property type="nucleotide sequence ID" value="NC_009253.1"/>
</dbReference>
<evidence type="ECO:0000256" key="1">
    <source>
        <dbReference type="SAM" id="Phobius"/>
    </source>
</evidence>
<keyword evidence="1" id="KW-1133">Transmembrane helix</keyword>
<evidence type="ECO:0000313" key="3">
    <source>
        <dbReference type="Proteomes" id="UP000001556"/>
    </source>
</evidence>
<keyword evidence="1" id="KW-0472">Membrane</keyword>
<protein>
    <submittedName>
        <fullName evidence="2">Uncharacterized protein</fullName>
    </submittedName>
</protein>
<gene>
    <name evidence="2" type="ordered locus">Dred_1381</name>
</gene>
<dbReference type="OrthoDB" id="9847285at2"/>
<sequence>MKGTISEIWEVVDQMVEENIDTFLEDKVEEDIVEDNLKDIEEYDDDIGIDFNEIEKDEKFKTFDPVEENKEEWLQEFERILADYKLQPTYKIETIKRNSSSEALKAVLLVGGGIIILGLVAGGFMVNRNYCRRAVVQTLPVKEEPAVKEPVIETISAQPFPKRERMPWPFFYFR</sequence>
<feature type="transmembrane region" description="Helical" evidence="1">
    <location>
        <begin position="106"/>
        <end position="126"/>
    </location>
</feature>
<evidence type="ECO:0000313" key="2">
    <source>
        <dbReference type="EMBL" id="ABO49911.1"/>
    </source>
</evidence>
<keyword evidence="1" id="KW-0812">Transmembrane</keyword>
<reference evidence="2 3" key="1">
    <citation type="submission" date="2007-03" db="EMBL/GenBank/DDBJ databases">
        <title>Complete sequence of Desulfotomaculum reducens MI-1.</title>
        <authorList>
            <consortium name="US DOE Joint Genome Institute"/>
            <person name="Copeland A."/>
            <person name="Lucas S."/>
            <person name="Lapidus A."/>
            <person name="Barry K."/>
            <person name="Detter J.C."/>
            <person name="Glavina del Rio T."/>
            <person name="Hammon N."/>
            <person name="Israni S."/>
            <person name="Dalin E."/>
            <person name="Tice H."/>
            <person name="Pitluck S."/>
            <person name="Sims D."/>
            <person name="Brettin T."/>
            <person name="Bruce D."/>
            <person name="Han C."/>
            <person name="Tapia R."/>
            <person name="Schmutz J."/>
            <person name="Larimer F."/>
            <person name="Land M."/>
            <person name="Hauser L."/>
            <person name="Kyrpides N."/>
            <person name="Kim E."/>
            <person name="Tebo B.M."/>
            <person name="Richardson P."/>
        </authorList>
    </citation>
    <scope>NUCLEOTIDE SEQUENCE [LARGE SCALE GENOMIC DNA]</scope>
    <source>
        <strain evidence="2 3">MI-1</strain>
    </source>
</reference>
<dbReference type="HOGENOM" id="CLU_1537629_0_0_9"/>